<name>H0EH13_GLAL7</name>
<dbReference type="InterPro" id="IPR050091">
    <property type="entry name" value="PKS_NRPS_Biosynth_Enz"/>
</dbReference>
<dbReference type="SMART" id="SM00825">
    <property type="entry name" value="PKS_KS"/>
    <property type="match status" value="1"/>
</dbReference>
<comment type="caution">
    <text evidence="6">The sequence shown here is derived from an EMBL/GenBank/DDBJ whole genome shotgun (WGS) entry which is preliminary data.</text>
</comment>
<keyword evidence="2" id="KW-0597">Phosphoprotein</keyword>
<dbReference type="PANTHER" id="PTHR43775">
    <property type="entry name" value="FATTY ACID SYNTHASE"/>
    <property type="match status" value="1"/>
</dbReference>
<dbReference type="GO" id="GO:0044550">
    <property type="term" value="P:secondary metabolite biosynthetic process"/>
    <property type="evidence" value="ECO:0007669"/>
    <property type="project" value="TreeGrafter"/>
</dbReference>
<dbReference type="InterPro" id="IPR016039">
    <property type="entry name" value="Thiolase-like"/>
</dbReference>
<dbReference type="EMBL" id="AGUE01000032">
    <property type="protein sequence ID" value="EHL02154.1"/>
    <property type="molecule type" value="Genomic_DNA"/>
</dbReference>
<dbReference type="GO" id="GO:0004312">
    <property type="term" value="F:fatty acid synthase activity"/>
    <property type="evidence" value="ECO:0007669"/>
    <property type="project" value="TreeGrafter"/>
</dbReference>
<comment type="similarity">
    <text evidence="4">Belongs to the thiolase-like superfamily. Beta-ketoacyl-ACP synthases family.</text>
</comment>
<dbReference type="Proteomes" id="UP000005446">
    <property type="component" value="Unassembled WGS sequence"/>
</dbReference>
<dbReference type="GO" id="GO:0006633">
    <property type="term" value="P:fatty acid biosynthetic process"/>
    <property type="evidence" value="ECO:0007669"/>
    <property type="project" value="TreeGrafter"/>
</dbReference>
<sequence>MGESGIAVAAGGNLILGPELFIALSKLNMASSKGRSAMWDADVDGYGRGEGFVAVVLKRLSDAIRDGDHIDCVIRNTGANQDGRTKGITMPSAALQAELIRKTNSNDQPQYFEAHGTGTQVGDPKEAEAIHKIAPFNGPLKLVTEGAIPWPALADGVPRRASVNSFEIFSQKTLKRIY</sequence>
<dbReference type="Pfam" id="PF00109">
    <property type="entry name" value="ketoacyl-synt"/>
    <property type="match status" value="1"/>
</dbReference>
<dbReference type="SUPFAM" id="SSF53901">
    <property type="entry name" value="Thiolase-like"/>
    <property type="match status" value="1"/>
</dbReference>
<dbReference type="OrthoDB" id="329835at2759"/>
<dbReference type="Gene3D" id="3.40.47.10">
    <property type="match status" value="1"/>
</dbReference>
<protein>
    <submittedName>
        <fullName evidence="6">Putative Lovastatin nonaketide synthase</fullName>
    </submittedName>
</protein>
<dbReference type="Pfam" id="PF02801">
    <property type="entry name" value="Ketoacyl-synt_C"/>
    <property type="match status" value="1"/>
</dbReference>
<evidence type="ECO:0000256" key="2">
    <source>
        <dbReference type="ARBA" id="ARBA00022553"/>
    </source>
</evidence>
<evidence type="ECO:0000313" key="6">
    <source>
        <dbReference type="EMBL" id="EHL02154.1"/>
    </source>
</evidence>
<proteinExistence type="inferred from homology"/>
<evidence type="ECO:0000256" key="1">
    <source>
        <dbReference type="ARBA" id="ARBA00022450"/>
    </source>
</evidence>
<evidence type="ECO:0000259" key="5">
    <source>
        <dbReference type="PROSITE" id="PS52004"/>
    </source>
</evidence>
<evidence type="ECO:0000256" key="3">
    <source>
        <dbReference type="ARBA" id="ARBA00022679"/>
    </source>
</evidence>
<dbReference type="InParanoid" id="H0EH13"/>
<keyword evidence="1" id="KW-0596">Phosphopantetheine</keyword>
<dbReference type="CDD" id="cd00833">
    <property type="entry name" value="PKS"/>
    <property type="match status" value="1"/>
</dbReference>
<gene>
    <name evidence="6" type="ORF">M7I_1747</name>
</gene>
<dbReference type="HOGENOM" id="CLU_1510767_0_0_1"/>
<keyword evidence="7" id="KW-1185">Reference proteome</keyword>
<dbReference type="InterPro" id="IPR014030">
    <property type="entry name" value="Ketoacyl_synth_N"/>
</dbReference>
<reference evidence="6 7" key="1">
    <citation type="journal article" date="2012" name="Eukaryot. Cell">
        <title>Genome sequence of the fungus Glarea lozoyensis: the first genome sequence of a species from the Helotiaceae family.</title>
        <authorList>
            <person name="Youssar L."/>
            <person name="Gruening B.A."/>
            <person name="Erxleben A."/>
            <person name="Guenther S."/>
            <person name="Huettel W."/>
        </authorList>
    </citation>
    <scope>NUCLEOTIDE SEQUENCE [LARGE SCALE GENOMIC DNA]</scope>
    <source>
        <strain evidence="7">ATCC 74030 / MF5533</strain>
    </source>
</reference>
<dbReference type="InterPro" id="IPR020841">
    <property type="entry name" value="PKS_Beta-ketoAc_synthase_dom"/>
</dbReference>
<accession>H0EH13</accession>
<organism evidence="6 7">
    <name type="scientific">Glarea lozoyensis (strain ATCC 74030 / MF5533)</name>
    <dbReference type="NCBI Taxonomy" id="1104152"/>
    <lineage>
        <taxon>Eukaryota</taxon>
        <taxon>Fungi</taxon>
        <taxon>Dikarya</taxon>
        <taxon>Ascomycota</taxon>
        <taxon>Pezizomycotina</taxon>
        <taxon>Leotiomycetes</taxon>
        <taxon>Helotiales</taxon>
        <taxon>Helotiaceae</taxon>
        <taxon>Glarea</taxon>
    </lineage>
</organism>
<dbReference type="InterPro" id="IPR014031">
    <property type="entry name" value="Ketoacyl_synth_C"/>
</dbReference>
<keyword evidence="3 4" id="KW-0808">Transferase</keyword>
<feature type="domain" description="Ketosynthase family 3 (KS3)" evidence="5">
    <location>
        <begin position="1"/>
        <end position="178"/>
    </location>
</feature>
<dbReference type="PANTHER" id="PTHR43775:SF20">
    <property type="entry name" value="HYBRID PKS-NRPS SYNTHETASE APDA"/>
    <property type="match status" value="1"/>
</dbReference>
<dbReference type="PROSITE" id="PS52004">
    <property type="entry name" value="KS3_2"/>
    <property type="match status" value="1"/>
</dbReference>
<evidence type="ECO:0000256" key="4">
    <source>
        <dbReference type="RuleBase" id="RU003694"/>
    </source>
</evidence>
<dbReference type="AlphaFoldDB" id="H0EH13"/>
<evidence type="ECO:0000313" key="7">
    <source>
        <dbReference type="Proteomes" id="UP000005446"/>
    </source>
</evidence>